<evidence type="ECO:0000256" key="4">
    <source>
        <dbReference type="SAM" id="MobiDB-lite"/>
    </source>
</evidence>
<evidence type="ECO:0000313" key="6">
    <source>
        <dbReference type="EMBL" id="OGL44035.1"/>
    </source>
</evidence>
<feature type="transmembrane region" description="Helical" evidence="5">
    <location>
        <begin position="140"/>
        <end position="161"/>
    </location>
</feature>
<dbReference type="Gene3D" id="1.25.40.10">
    <property type="entry name" value="Tetratricopeptide repeat domain"/>
    <property type="match status" value="2"/>
</dbReference>
<feature type="transmembrane region" description="Helical" evidence="5">
    <location>
        <begin position="47"/>
        <end position="66"/>
    </location>
</feature>
<dbReference type="EMBL" id="MGDD01000243">
    <property type="protein sequence ID" value="OGL44035.1"/>
    <property type="molecule type" value="Genomic_DNA"/>
</dbReference>
<dbReference type="InterPro" id="IPR019734">
    <property type="entry name" value="TPR_rpt"/>
</dbReference>
<protein>
    <submittedName>
        <fullName evidence="6">Uncharacterized protein</fullName>
    </submittedName>
</protein>
<feature type="transmembrane region" description="Helical" evidence="5">
    <location>
        <begin position="168"/>
        <end position="191"/>
    </location>
</feature>
<evidence type="ECO:0000313" key="7">
    <source>
        <dbReference type="Proteomes" id="UP000179266"/>
    </source>
</evidence>
<dbReference type="PANTHER" id="PTHR44227:SF3">
    <property type="entry name" value="PROTEIN O-MANNOSYL-TRANSFERASE TMTC4"/>
    <property type="match status" value="1"/>
</dbReference>
<evidence type="ECO:0000256" key="2">
    <source>
        <dbReference type="ARBA" id="ARBA00022803"/>
    </source>
</evidence>
<reference evidence="6 7" key="1">
    <citation type="journal article" date="2016" name="Nat. Commun.">
        <title>Thousands of microbial genomes shed light on interconnected biogeochemical processes in an aquifer system.</title>
        <authorList>
            <person name="Anantharaman K."/>
            <person name="Brown C.T."/>
            <person name="Hug L.A."/>
            <person name="Sharon I."/>
            <person name="Castelle C.J."/>
            <person name="Probst A.J."/>
            <person name="Thomas B.C."/>
            <person name="Singh A."/>
            <person name="Wilkins M.J."/>
            <person name="Karaoz U."/>
            <person name="Brodie E.L."/>
            <person name="Williams K.H."/>
            <person name="Hubbard S.S."/>
            <person name="Banfield J.F."/>
        </authorList>
    </citation>
    <scope>NUCLEOTIDE SEQUENCE [LARGE SCALE GENOMIC DNA]</scope>
</reference>
<dbReference type="SMART" id="SM00028">
    <property type="entry name" value="TPR"/>
    <property type="match status" value="4"/>
</dbReference>
<keyword evidence="5" id="KW-0472">Membrane</keyword>
<dbReference type="PANTHER" id="PTHR44227">
    <property type="match status" value="1"/>
</dbReference>
<feature type="transmembrane region" description="Helical" evidence="5">
    <location>
        <begin position="225"/>
        <end position="252"/>
    </location>
</feature>
<proteinExistence type="predicted"/>
<comment type="caution">
    <text evidence="6">The sequence shown here is derived from an EMBL/GenBank/DDBJ whole genome shotgun (WGS) entry which is preliminary data.</text>
</comment>
<dbReference type="PROSITE" id="PS50005">
    <property type="entry name" value="TPR"/>
    <property type="match status" value="2"/>
</dbReference>
<keyword evidence="5" id="KW-1133">Transmembrane helix</keyword>
<evidence type="ECO:0000256" key="1">
    <source>
        <dbReference type="ARBA" id="ARBA00022737"/>
    </source>
</evidence>
<keyword evidence="2 3" id="KW-0802">TPR repeat</keyword>
<sequence>MTSKKKVTGKNKKLRQYKSEQVPESNKISESLGDESSPTTSELLHKIITHPVVIFCLLTIFIFIFYGNTLNAEFVYDDLGQIQENTRIRSLENIPSLFTKSVWSFLELDDKGIGLNNYYRPIQFLVYTITFYFAQLNPGAYHRVSVIFHLLDAILVFFVAYRLLESRIWGLVAGLLFATHPVQTEVVSWVACQPEQLYTMCYLGGILLYLRLHRGSSPWYRSPEYFVIILLYYVGLFCKESMVTLPVFLIVIDLLKYRSQKWQSLILRLLPFGAAFMLYLPWRFMALGGFAPFKRYSMLPWFQVFLTIPDLIRQYLQKMIYPIPLNAYYRFIPVFSFQDLRLWIAMLVILFIVVTGYIFWNKKSVIPLIGMAWFLIALSPMLYIRGIGENVFCERYLYLPSIGFILVIVSCLKLFFIHFNTKLMQTTLAIVLGLLFLGMGQAVRERNMDWHDKGTFMDSLGKSRETTPGFLCHDKATYLVEQAQNVKDPKQRQEIYQQALQQFDECEKTFGATPNLYFNRGVVYLELGELDKAETELNKGFTGKKPDAGVYVMLGQLALKKQDPVTAKQQFLKALEIDDHFPHAFAALARLANINGYFDEALGYFLKLDAEIPNIASTKAEIGSTYLMKEDLDNAEKYCREAIELEPLFIPAYGNLGTIYNRRGEFDKARQMYEKVLQIDPNNMQAKMLIAKIDSMKQLPSNFQVPTP</sequence>
<feature type="transmembrane region" description="Helical" evidence="5">
    <location>
        <begin position="366"/>
        <end position="384"/>
    </location>
</feature>
<feature type="transmembrane region" description="Helical" evidence="5">
    <location>
        <begin position="340"/>
        <end position="360"/>
    </location>
</feature>
<feature type="repeat" description="TPR" evidence="3">
    <location>
        <begin position="616"/>
        <end position="649"/>
    </location>
</feature>
<dbReference type="PROSITE" id="PS50293">
    <property type="entry name" value="TPR_REGION"/>
    <property type="match status" value="1"/>
</dbReference>
<feature type="transmembrane region" description="Helical" evidence="5">
    <location>
        <begin position="396"/>
        <end position="417"/>
    </location>
</feature>
<dbReference type="SUPFAM" id="SSF48452">
    <property type="entry name" value="TPR-like"/>
    <property type="match status" value="1"/>
</dbReference>
<dbReference type="Pfam" id="PF00515">
    <property type="entry name" value="TPR_1"/>
    <property type="match status" value="1"/>
</dbReference>
<accession>A0A1F7RR67</accession>
<keyword evidence="1" id="KW-0677">Repeat</keyword>
<dbReference type="Proteomes" id="UP000179266">
    <property type="component" value="Unassembled WGS sequence"/>
</dbReference>
<feature type="repeat" description="TPR" evidence="3">
    <location>
        <begin position="650"/>
        <end position="683"/>
    </location>
</feature>
<dbReference type="Pfam" id="PF13181">
    <property type="entry name" value="TPR_8"/>
    <property type="match status" value="3"/>
</dbReference>
<dbReference type="InterPro" id="IPR011990">
    <property type="entry name" value="TPR-like_helical_dom_sf"/>
</dbReference>
<feature type="region of interest" description="Disordered" evidence="4">
    <location>
        <begin position="1"/>
        <end position="37"/>
    </location>
</feature>
<evidence type="ECO:0000256" key="3">
    <source>
        <dbReference type="PROSITE-ProRule" id="PRU00339"/>
    </source>
</evidence>
<feature type="compositionally biased region" description="Polar residues" evidence="4">
    <location>
        <begin position="22"/>
        <end position="37"/>
    </location>
</feature>
<dbReference type="InterPro" id="IPR052346">
    <property type="entry name" value="O-mannosyl-transferase_TMTC"/>
</dbReference>
<evidence type="ECO:0000256" key="5">
    <source>
        <dbReference type="SAM" id="Phobius"/>
    </source>
</evidence>
<feature type="compositionally biased region" description="Basic residues" evidence="4">
    <location>
        <begin position="1"/>
        <end position="16"/>
    </location>
</feature>
<organism evidence="6 7">
    <name type="scientific">Candidatus Schekmanbacteria bacterium RBG_13_48_7</name>
    <dbReference type="NCBI Taxonomy" id="1817878"/>
    <lineage>
        <taxon>Bacteria</taxon>
        <taxon>Candidatus Schekmaniibacteriota</taxon>
    </lineage>
</organism>
<feature type="transmembrane region" description="Helical" evidence="5">
    <location>
        <begin position="423"/>
        <end position="443"/>
    </location>
</feature>
<name>A0A1F7RR67_9BACT</name>
<dbReference type="AlphaFoldDB" id="A0A1F7RR67"/>
<keyword evidence="5" id="KW-0812">Transmembrane</keyword>
<gene>
    <name evidence="6" type="ORF">A2161_16020</name>
</gene>
<feature type="transmembrane region" description="Helical" evidence="5">
    <location>
        <begin position="272"/>
        <end position="293"/>
    </location>
</feature>